<keyword evidence="2" id="KW-0812">Transmembrane</keyword>
<proteinExistence type="predicted"/>
<evidence type="ECO:0000313" key="4">
    <source>
        <dbReference type="Proteomes" id="UP000030750"/>
    </source>
</evidence>
<evidence type="ECO:0000313" key="3">
    <source>
        <dbReference type="EMBL" id="CDJ49066.1"/>
    </source>
</evidence>
<organism evidence="3 4">
    <name type="scientific">Eimeria brunetti</name>
    <dbReference type="NCBI Taxonomy" id="51314"/>
    <lineage>
        <taxon>Eukaryota</taxon>
        <taxon>Sar</taxon>
        <taxon>Alveolata</taxon>
        <taxon>Apicomplexa</taxon>
        <taxon>Conoidasida</taxon>
        <taxon>Coccidia</taxon>
        <taxon>Eucoccidiorida</taxon>
        <taxon>Eimeriorina</taxon>
        <taxon>Eimeriidae</taxon>
        <taxon>Eimeria</taxon>
    </lineage>
</organism>
<reference evidence="3" key="2">
    <citation type="submission" date="2013-10" db="EMBL/GenBank/DDBJ databases">
        <authorList>
            <person name="Aslett M."/>
        </authorList>
    </citation>
    <scope>NUCLEOTIDE SEQUENCE [LARGE SCALE GENOMIC DNA]</scope>
    <source>
        <strain evidence="3">Houghton</strain>
    </source>
</reference>
<feature type="transmembrane region" description="Helical" evidence="2">
    <location>
        <begin position="113"/>
        <end position="135"/>
    </location>
</feature>
<reference evidence="3" key="1">
    <citation type="submission" date="2013-10" db="EMBL/GenBank/DDBJ databases">
        <title>Genomic analysis of the causative agents of coccidiosis in chickens.</title>
        <authorList>
            <person name="Reid A.J."/>
            <person name="Blake D."/>
            <person name="Billington K."/>
            <person name="Browne H."/>
            <person name="Dunn M."/>
            <person name="Hung S."/>
            <person name="Kawahara F."/>
            <person name="Miranda-Saavedra D."/>
            <person name="Mourier T."/>
            <person name="Nagra H."/>
            <person name="Otto T.D."/>
            <person name="Rawlings N."/>
            <person name="Sanchez A."/>
            <person name="Sanders M."/>
            <person name="Subramaniam C."/>
            <person name="Tay Y."/>
            <person name="Dear P."/>
            <person name="Doerig C."/>
            <person name="Gruber A."/>
            <person name="Parkinson J."/>
            <person name="Shirley M."/>
            <person name="Wan K.L."/>
            <person name="Berriman M."/>
            <person name="Tomley F."/>
            <person name="Pain A."/>
        </authorList>
    </citation>
    <scope>NUCLEOTIDE SEQUENCE [LARGE SCALE GENOMIC DNA]</scope>
    <source>
        <strain evidence="3">Houghton</strain>
    </source>
</reference>
<protein>
    <recommendedName>
        <fullName evidence="5">Transmembrane protein</fullName>
    </recommendedName>
</protein>
<feature type="region of interest" description="Disordered" evidence="1">
    <location>
        <begin position="12"/>
        <end position="46"/>
    </location>
</feature>
<keyword evidence="4" id="KW-1185">Reference proteome</keyword>
<dbReference type="EMBL" id="HG711450">
    <property type="protein sequence ID" value="CDJ49066.1"/>
    <property type="molecule type" value="Genomic_DNA"/>
</dbReference>
<accession>U6LFX6</accession>
<dbReference type="AlphaFoldDB" id="U6LFX6"/>
<keyword evidence="2" id="KW-1133">Transmembrane helix</keyword>
<dbReference type="VEuPathDB" id="ToxoDB:EBH_0023770"/>
<sequence length="258" mass="26182">MAVCAYARGLHSLGSSSSSSLSSSSSTSSSTSSSLSSSSSSSSSSRWFLCRPYSTASEAPSAAAAKPAAAAGGAGGAEAAAAEAAAGAAAAAAGAAAAAAAAAAAGCMPLRGYLLFCCGAALIVGGLGGCLWLLLEAPEPLQVAWDIIQKDPRVVAALGGEVKRNWWWGGFVHEGDARIKLSLTATRNPMARAVTLFPEQLPREKQHQNFMRGCISNCPVEGKQTPQGDTAAAAPNTQQQRLGLNVFNFCFFDGHLLQ</sequence>
<keyword evidence="2" id="KW-0472">Membrane</keyword>
<evidence type="ECO:0000256" key="2">
    <source>
        <dbReference type="SAM" id="Phobius"/>
    </source>
</evidence>
<dbReference type="Proteomes" id="UP000030750">
    <property type="component" value="Unassembled WGS sequence"/>
</dbReference>
<name>U6LFX6_9EIME</name>
<evidence type="ECO:0008006" key="5">
    <source>
        <dbReference type="Google" id="ProtNLM"/>
    </source>
</evidence>
<dbReference type="OrthoDB" id="348131at2759"/>
<feature type="compositionally biased region" description="Low complexity" evidence="1">
    <location>
        <begin position="15"/>
        <end position="45"/>
    </location>
</feature>
<gene>
    <name evidence="3" type="ORF">EBH_0023770</name>
</gene>
<evidence type="ECO:0000256" key="1">
    <source>
        <dbReference type="SAM" id="MobiDB-lite"/>
    </source>
</evidence>